<sequence length="106" mass="11861">MIFCKEAVALLQAIASTIHQILTHHSKQEGGKYQKELEEIGEWLVADSTATEDYYKVPPRQYQSAGVGCMEFPFMQLFCRVTPGARVPQLGKLCSGIPIKFLKINS</sequence>
<protein>
    <submittedName>
        <fullName evidence="1">Uncharacterized protein</fullName>
    </submittedName>
</protein>
<gene>
    <name evidence="1" type="ORF">AVEN_185831_1</name>
</gene>
<name>A0A4Y2BRT0_ARAVE</name>
<dbReference type="AlphaFoldDB" id="A0A4Y2BRT0"/>
<evidence type="ECO:0000313" key="2">
    <source>
        <dbReference type="Proteomes" id="UP000499080"/>
    </source>
</evidence>
<comment type="caution">
    <text evidence="1">The sequence shown here is derived from an EMBL/GenBank/DDBJ whole genome shotgun (WGS) entry which is preliminary data.</text>
</comment>
<proteinExistence type="predicted"/>
<reference evidence="1 2" key="1">
    <citation type="journal article" date="2019" name="Sci. Rep.">
        <title>Orb-weaving spider Araneus ventricosus genome elucidates the spidroin gene catalogue.</title>
        <authorList>
            <person name="Kono N."/>
            <person name="Nakamura H."/>
            <person name="Ohtoshi R."/>
            <person name="Moran D.A.P."/>
            <person name="Shinohara A."/>
            <person name="Yoshida Y."/>
            <person name="Fujiwara M."/>
            <person name="Mori M."/>
            <person name="Tomita M."/>
            <person name="Arakawa K."/>
        </authorList>
    </citation>
    <scope>NUCLEOTIDE SEQUENCE [LARGE SCALE GENOMIC DNA]</scope>
</reference>
<dbReference type="EMBL" id="BGPR01160745">
    <property type="protein sequence ID" value="GBL94912.1"/>
    <property type="molecule type" value="Genomic_DNA"/>
</dbReference>
<evidence type="ECO:0000313" key="1">
    <source>
        <dbReference type="EMBL" id="GBL94912.1"/>
    </source>
</evidence>
<organism evidence="1 2">
    <name type="scientific">Araneus ventricosus</name>
    <name type="common">Orbweaver spider</name>
    <name type="synonym">Epeira ventricosa</name>
    <dbReference type="NCBI Taxonomy" id="182803"/>
    <lineage>
        <taxon>Eukaryota</taxon>
        <taxon>Metazoa</taxon>
        <taxon>Ecdysozoa</taxon>
        <taxon>Arthropoda</taxon>
        <taxon>Chelicerata</taxon>
        <taxon>Arachnida</taxon>
        <taxon>Araneae</taxon>
        <taxon>Araneomorphae</taxon>
        <taxon>Entelegynae</taxon>
        <taxon>Araneoidea</taxon>
        <taxon>Araneidae</taxon>
        <taxon>Araneus</taxon>
    </lineage>
</organism>
<keyword evidence="2" id="KW-1185">Reference proteome</keyword>
<accession>A0A4Y2BRT0</accession>
<dbReference type="OrthoDB" id="6077994at2759"/>
<dbReference type="Proteomes" id="UP000499080">
    <property type="component" value="Unassembled WGS sequence"/>
</dbReference>